<dbReference type="InterPro" id="IPR005149">
    <property type="entry name" value="Tscrpt_reg_PadR_N"/>
</dbReference>
<gene>
    <name evidence="2" type="ORF">AVT10_07885</name>
</gene>
<sequence>MRFGMGYASWTGGPGHGGRGGRHGGGPRGRVLGGDELKLVLLALIAEAPRHGYDLIRAVEARTGGAYAPSPGVVYPTLTLLTDMGLIEEQASEGTRKLFAVTEAGTTQLAQDAEQVGDLFARLTALGEHRARTDAGPIHRARANLRAALHHRLAGPEVDTDTLHAIAAILDEAAQKVERL</sequence>
<name>A0ABR5Y939_9SPHN</name>
<feature type="domain" description="Transcription regulator PadR N-terminal" evidence="1">
    <location>
        <begin position="41"/>
        <end position="110"/>
    </location>
</feature>
<dbReference type="Gene3D" id="1.10.10.10">
    <property type="entry name" value="Winged helix-like DNA-binding domain superfamily/Winged helix DNA-binding domain"/>
    <property type="match status" value="1"/>
</dbReference>
<dbReference type="SUPFAM" id="SSF46785">
    <property type="entry name" value="Winged helix' DNA-binding domain"/>
    <property type="match status" value="1"/>
</dbReference>
<dbReference type="PANTHER" id="PTHR43252:SF7">
    <property type="entry name" value="TRANSCRIPTIONAL REGULATOR YQJI"/>
    <property type="match status" value="1"/>
</dbReference>
<accession>A0ABR5Y939</accession>
<evidence type="ECO:0000313" key="3">
    <source>
        <dbReference type="Proteomes" id="UP000076609"/>
    </source>
</evidence>
<dbReference type="RefSeq" id="WP_066694552.1">
    <property type="nucleotide sequence ID" value="NZ_CP117025.1"/>
</dbReference>
<protein>
    <submittedName>
        <fullName evidence="2">PadR family transcriptional regulator</fullName>
    </submittedName>
</protein>
<comment type="caution">
    <text evidence="2">The sequence shown here is derived from an EMBL/GenBank/DDBJ whole genome shotgun (WGS) entry which is preliminary data.</text>
</comment>
<keyword evidence="3" id="KW-1185">Reference proteome</keyword>
<organism evidence="2 3">
    <name type="scientific">Sphingomonas hankookensis</name>
    <dbReference type="NCBI Taxonomy" id="563996"/>
    <lineage>
        <taxon>Bacteria</taxon>
        <taxon>Pseudomonadati</taxon>
        <taxon>Pseudomonadota</taxon>
        <taxon>Alphaproteobacteria</taxon>
        <taxon>Sphingomonadales</taxon>
        <taxon>Sphingomonadaceae</taxon>
        <taxon>Sphingomonas</taxon>
    </lineage>
</organism>
<dbReference type="Pfam" id="PF03551">
    <property type="entry name" value="PadR"/>
    <property type="match status" value="1"/>
</dbReference>
<dbReference type="PANTHER" id="PTHR43252">
    <property type="entry name" value="TRANSCRIPTIONAL REGULATOR YQJI"/>
    <property type="match status" value="1"/>
</dbReference>
<evidence type="ECO:0000313" key="2">
    <source>
        <dbReference type="EMBL" id="KZE08634.1"/>
    </source>
</evidence>
<dbReference type="EMBL" id="LQQO01000063">
    <property type="protein sequence ID" value="KZE08634.1"/>
    <property type="molecule type" value="Genomic_DNA"/>
</dbReference>
<dbReference type="Proteomes" id="UP000076609">
    <property type="component" value="Unassembled WGS sequence"/>
</dbReference>
<reference evidence="3" key="1">
    <citation type="submission" date="2016-01" db="EMBL/GenBank/DDBJ databases">
        <title>Draft genome of Chromobacterium sp. F49.</title>
        <authorList>
            <person name="Hong K.W."/>
        </authorList>
    </citation>
    <scope>NUCLEOTIDE SEQUENCE [LARGE SCALE GENOMIC DNA]</scope>
    <source>
        <strain evidence="3">CN3</strain>
    </source>
</reference>
<proteinExistence type="predicted"/>
<evidence type="ECO:0000259" key="1">
    <source>
        <dbReference type="Pfam" id="PF03551"/>
    </source>
</evidence>
<dbReference type="InterPro" id="IPR036390">
    <property type="entry name" value="WH_DNA-bd_sf"/>
</dbReference>
<dbReference type="InterPro" id="IPR036388">
    <property type="entry name" value="WH-like_DNA-bd_sf"/>
</dbReference>